<dbReference type="InParanoid" id="A0A2R2MMM9"/>
<dbReference type="InterPro" id="IPR045334">
    <property type="entry name" value="INTS3"/>
</dbReference>
<dbReference type="RefSeq" id="XP_023931454.1">
    <property type="nucleotide sequence ID" value="XM_024075686.1"/>
</dbReference>
<dbReference type="PANTHER" id="PTHR13587:SF7">
    <property type="entry name" value="INTEGRATOR COMPLEX SUBUNIT 3"/>
    <property type="match status" value="1"/>
</dbReference>
<gene>
    <name evidence="4" type="primary">LOC106153556</name>
</gene>
<dbReference type="PANTHER" id="PTHR13587">
    <property type="entry name" value="INTEGRATOR COMPLEX SUBUNIT 3"/>
    <property type="match status" value="1"/>
</dbReference>
<reference evidence="4" key="1">
    <citation type="submission" date="2025-08" db="UniProtKB">
        <authorList>
            <consortium name="RefSeq"/>
        </authorList>
    </citation>
    <scope>IDENTIFICATION</scope>
    <source>
        <tissue evidence="4">Gonads</tissue>
    </source>
</reference>
<dbReference type="Pfam" id="PF24566">
    <property type="entry name" value="HEAT_Ints3_C"/>
    <property type="match status" value="1"/>
</dbReference>
<evidence type="ECO:0000256" key="1">
    <source>
        <dbReference type="SAM" id="MobiDB-lite"/>
    </source>
</evidence>
<feature type="region of interest" description="Disordered" evidence="1">
    <location>
        <begin position="220"/>
        <end position="247"/>
    </location>
</feature>
<sequence length="368" mass="42278">MYAKQSRIGYYMLYYLKVGKIVDDKMSTYKDFCKTLENRDIESCLMTDLRLCQEDDVRLFTYLIPDIYTQFPNIAIGSAELLHLIVSSIDGSQLQDLVCQILQGHLIMFRKDSFLSILNASLEWETIEQYFLWQLIAAHNIPVEHIMPILPKLEFQTHAEALSSILIQLKQECPSAELLRPIFCRECKKHDYFSVSILKYWAQEYEDKLADLVLAQISKSNPSTPNRKRQRSTSTSISANKKENPTIEQTLSHLDHMRQVCRNISFITHESMQQALQYVQCNCTDSIKMKYGDLLALAEDFEDVKTTRVLRGRTKANTSPKPTASKQKKSPAQAPSDSSSESSEDEIVKPKTKKRKRGATPLDEDEDD</sequence>
<evidence type="ECO:0000313" key="4">
    <source>
        <dbReference type="RefSeq" id="XP_023931454.1"/>
    </source>
</evidence>
<organism evidence="3 4">
    <name type="scientific">Lingula anatina</name>
    <name type="common">Brachiopod</name>
    <name type="synonym">Lingula unguis</name>
    <dbReference type="NCBI Taxonomy" id="7574"/>
    <lineage>
        <taxon>Eukaryota</taxon>
        <taxon>Metazoa</taxon>
        <taxon>Spiralia</taxon>
        <taxon>Lophotrochozoa</taxon>
        <taxon>Brachiopoda</taxon>
        <taxon>Linguliformea</taxon>
        <taxon>Lingulata</taxon>
        <taxon>Lingulida</taxon>
        <taxon>Linguloidea</taxon>
        <taxon>Lingulidae</taxon>
        <taxon>Lingula</taxon>
    </lineage>
</organism>
<keyword evidence="3" id="KW-1185">Reference proteome</keyword>
<name>A0A2R2MMM9_LINAN</name>
<feature type="domain" description="Ints3-like C-terminal" evidence="2">
    <location>
        <begin position="1"/>
        <end position="298"/>
    </location>
</feature>
<feature type="compositionally biased region" description="Polar residues" evidence="1">
    <location>
        <begin position="315"/>
        <end position="325"/>
    </location>
</feature>
<dbReference type="OrthoDB" id="2021145at2759"/>
<protein>
    <submittedName>
        <fullName evidence="4">Integrator complex subunit 3-like</fullName>
    </submittedName>
</protein>
<proteinExistence type="predicted"/>
<dbReference type="GeneID" id="106153556"/>
<dbReference type="KEGG" id="lak:106153556"/>
<evidence type="ECO:0000259" key="2">
    <source>
        <dbReference type="Pfam" id="PF24566"/>
    </source>
</evidence>
<evidence type="ECO:0000313" key="3">
    <source>
        <dbReference type="Proteomes" id="UP000085678"/>
    </source>
</evidence>
<dbReference type="AlphaFoldDB" id="A0A2R2MMM9"/>
<feature type="region of interest" description="Disordered" evidence="1">
    <location>
        <begin position="311"/>
        <end position="368"/>
    </location>
</feature>
<dbReference type="STRING" id="7574.A0A2R2MMM9"/>
<dbReference type="InterPro" id="IPR056518">
    <property type="entry name" value="HEAT_Ints3_C"/>
</dbReference>
<accession>A0A2R2MMM9</accession>
<dbReference type="Proteomes" id="UP000085678">
    <property type="component" value="Unplaced"/>
</dbReference>
<dbReference type="GO" id="GO:0005737">
    <property type="term" value="C:cytoplasm"/>
    <property type="evidence" value="ECO:0007669"/>
    <property type="project" value="TreeGrafter"/>
</dbReference>